<comment type="caution">
    <text evidence="1">The sequence shown here is derived from an EMBL/GenBank/DDBJ whole genome shotgun (WGS) entry which is preliminary data.</text>
</comment>
<evidence type="ECO:0000313" key="2">
    <source>
        <dbReference type="Proteomes" id="UP000863577"/>
    </source>
</evidence>
<dbReference type="RefSeq" id="WP_027266336.1">
    <property type="nucleotide sequence ID" value="NZ_AP024961.1"/>
</dbReference>
<evidence type="ECO:0000313" key="1">
    <source>
        <dbReference type="EMBL" id="HAU2395430.1"/>
    </source>
</evidence>
<protein>
    <submittedName>
        <fullName evidence="1">DUF2971 domain-containing protein</fullName>
    </submittedName>
</protein>
<organism evidence="1 2">
    <name type="scientific">Legionella pneumophila</name>
    <dbReference type="NCBI Taxonomy" id="446"/>
    <lineage>
        <taxon>Bacteria</taxon>
        <taxon>Pseudomonadati</taxon>
        <taxon>Pseudomonadota</taxon>
        <taxon>Gammaproteobacteria</taxon>
        <taxon>Legionellales</taxon>
        <taxon>Legionellaceae</taxon>
        <taxon>Legionella</taxon>
    </lineage>
</organism>
<gene>
    <name evidence="1" type="ORF">JBK99_03675</name>
</gene>
<dbReference type="InterPro" id="IPR021352">
    <property type="entry name" value="DUF2971"/>
</dbReference>
<sequence>MKQLDTLINQFINSCMVYPDKMDYKDVLYHFTDVSALKNILETRELRFTYFKDLNDSSEIYYGLEQVKQHLSNTYLRNKELFLQMLQSFIEPGNKNVNVFICSFSYSYNHLPLWRFYGDNGKGVAIGFDYNFPLENEDILPKFHIPIRTNILYGYNHLKKELNKKIIDIKRIFHSSDFKKLSQSDQNEYERQIYVAFISHIIGYLPSVKHEDYSSENEVRLLLMDGKRRDIKNFPDGCQFEYFINERELHFPTIDLELQIQCRLITKQKKYVNLAKFKKDAIKKIIIGNNCDQNLIDNIKKLLVKLNYPSNIEIESYPSSFVG</sequence>
<dbReference type="EMBL" id="DACWOD010000002">
    <property type="protein sequence ID" value="HAU2395430.1"/>
    <property type="molecule type" value="Genomic_DNA"/>
</dbReference>
<name>A0AAN5PZX4_LEGPN</name>
<proteinExistence type="predicted"/>
<dbReference type="Pfam" id="PF11185">
    <property type="entry name" value="DUF2971"/>
    <property type="match status" value="1"/>
</dbReference>
<reference evidence="1" key="1">
    <citation type="journal article" date="2018" name="Genome Biol.">
        <title>SKESA: strategic k-mer extension for scrupulous assemblies.</title>
        <authorList>
            <person name="Souvorov A."/>
            <person name="Agarwala R."/>
            <person name="Lipman D.J."/>
        </authorList>
    </citation>
    <scope>NUCLEOTIDE SEQUENCE</scope>
    <source>
        <strain evidence="1">CL18-200174</strain>
    </source>
</reference>
<reference evidence="1" key="2">
    <citation type="submission" date="2019-09" db="EMBL/GenBank/DDBJ databases">
        <authorList>
            <consortium name="NCBI Pathogen Detection Project"/>
        </authorList>
    </citation>
    <scope>NUCLEOTIDE SEQUENCE</scope>
    <source>
        <strain evidence="1">CL18-200174</strain>
    </source>
</reference>
<dbReference type="AlphaFoldDB" id="A0AAN5PZX4"/>
<dbReference type="GeneID" id="40924882"/>
<dbReference type="Proteomes" id="UP000863577">
    <property type="component" value="Unassembled WGS sequence"/>
</dbReference>
<accession>A0AAN5PZX4</accession>